<name>A0A1X6Z1F6_9RHOB</name>
<dbReference type="AlphaFoldDB" id="A0A1X6Z1F6"/>
<evidence type="ECO:0000313" key="2">
    <source>
        <dbReference type="Proteomes" id="UP000193963"/>
    </source>
</evidence>
<keyword evidence="2" id="KW-1185">Reference proteome</keyword>
<sequence length="175" mass="18868">MMGRILIVALLITAVVAGGAIYYLQEYAYYEEVPASGTEDVRLTTREGEVVALPHTGFEGIDADSSPIRYRACFTVDAAQDLSGYEPYEAAEPLVGPRWFDCYDADAIGAALEEGSARALLSVENISYGIDRVVAIADDGRGWVWHQINRCGAEVFDGHPAPDGCPPVPEGVARQ</sequence>
<dbReference type="EMBL" id="FWFN01000003">
    <property type="protein sequence ID" value="SLN35742.1"/>
    <property type="molecule type" value="Genomic_DNA"/>
</dbReference>
<proteinExistence type="predicted"/>
<reference evidence="1 2" key="1">
    <citation type="submission" date="2017-03" db="EMBL/GenBank/DDBJ databases">
        <authorList>
            <person name="Afonso C.L."/>
            <person name="Miller P.J."/>
            <person name="Scott M.A."/>
            <person name="Spackman E."/>
            <person name="Goraichik I."/>
            <person name="Dimitrov K.M."/>
            <person name="Suarez D.L."/>
            <person name="Swayne D.E."/>
        </authorList>
    </citation>
    <scope>NUCLEOTIDE SEQUENCE [LARGE SCALE GENOMIC DNA]</scope>
    <source>
        <strain evidence="1 2">CECT 7751</strain>
    </source>
</reference>
<accession>A0A1X6Z1F6</accession>
<gene>
    <name evidence="1" type="ORF">PSM7751_01509</name>
</gene>
<dbReference type="Proteomes" id="UP000193963">
    <property type="component" value="Unassembled WGS sequence"/>
</dbReference>
<organism evidence="1 2">
    <name type="scientific">Pseudooceanicola marinus</name>
    <dbReference type="NCBI Taxonomy" id="396013"/>
    <lineage>
        <taxon>Bacteria</taxon>
        <taxon>Pseudomonadati</taxon>
        <taxon>Pseudomonadota</taxon>
        <taxon>Alphaproteobacteria</taxon>
        <taxon>Rhodobacterales</taxon>
        <taxon>Paracoccaceae</taxon>
        <taxon>Pseudooceanicola</taxon>
    </lineage>
</organism>
<evidence type="ECO:0000313" key="1">
    <source>
        <dbReference type="EMBL" id="SLN35742.1"/>
    </source>
</evidence>
<dbReference type="InterPro" id="IPR045616">
    <property type="entry name" value="DUF6446"/>
</dbReference>
<dbReference type="Pfam" id="PF20044">
    <property type="entry name" value="DUF6446"/>
    <property type="match status" value="1"/>
</dbReference>
<protein>
    <recommendedName>
        <fullName evidence="3">Histidine kinase</fullName>
    </recommendedName>
</protein>
<evidence type="ECO:0008006" key="3">
    <source>
        <dbReference type="Google" id="ProtNLM"/>
    </source>
</evidence>